<accession>A0AA39R3F1</accession>
<evidence type="ECO:0000256" key="2">
    <source>
        <dbReference type="SAM" id="MobiDB-lite"/>
    </source>
</evidence>
<dbReference type="Pfam" id="PF00035">
    <property type="entry name" value="dsrm"/>
    <property type="match status" value="1"/>
</dbReference>
<keyword evidence="5" id="KW-1185">Reference proteome</keyword>
<sequence length="366" mass="41268">MIRTRHESRHWGKKNKISVSPKRQPLCSSEYLEDRPSPPEAATQSFQRRAPTLTPTMSSSHDFITTWADAFSLPAVIHTEWTEGLEENFYKDKWFGRQLLLYYQAEKMAGQFQTLKGIDLSEAQRKLLDRYPYSGFCRRLGLLDPAFSEMILHLDPQPENQELFEAYVGITQRHTASQQGIYQVFKDWLSDLESYTHPYPDNSEKEALSCSMLRPTGRNVEPLVVESMSHSGSVPVRSVLQPALSRPLRPLHRPAFSALYAPDPSAPPAAPLTASLQNAGVCSPTVLATDHRRNQIQELSTYTSRLIQYGIDAKVDVRYDPPRMENASPSLFNCRVYVGNCTAEGSGTTKKEAKHKASEAAFMSIL</sequence>
<gene>
    <name evidence="4" type="ORF">JMJ35_003894</name>
</gene>
<dbReference type="GO" id="GO:0003723">
    <property type="term" value="F:RNA binding"/>
    <property type="evidence" value="ECO:0007669"/>
    <property type="project" value="UniProtKB-UniRule"/>
</dbReference>
<feature type="domain" description="DRBM" evidence="3">
    <location>
        <begin position="291"/>
        <end position="366"/>
    </location>
</feature>
<dbReference type="SUPFAM" id="SSF54768">
    <property type="entry name" value="dsRNA-binding domain-like"/>
    <property type="match status" value="1"/>
</dbReference>
<feature type="compositionally biased region" description="Polar residues" evidence="2">
    <location>
        <begin position="42"/>
        <end position="57"/>
    </location>
</feature>
<dbReference type="EMBL" id="JAFEKC020000006">
    <property type="protein sequence ID" value="KAK0514172.1"/>
    <property type="molecule type" value="Genomic_DNA"/>
</dbReference>
<dbReference type="InterPro" id="IPR014720">
    <property type="entry name" value="dsRBD_dom"/>
</dbReference>
<dbReference type="SMART" id="SM00358">
    <property type="entry name" value="DSRM"/>
    <property type="match status" value="1"/>
</dbReference>
<name>A0AA39R3F1_9LECA</name>
<reference evidence="4" key="1">
    <citation type="submission" date="2023-03" db="EMBL/GenBank/DDBJ databases">
        <title>Complete genome of Cladonia borealis.</title>
        <authorList>
            <person name="Park H."/>
        </authorList>
    </citation>
    <scope>NUCLEOTIDE SEQUENCE</scope>
    <source>
        <strain evidence="4">ANT050790</strain>
    </source>
</reference>
<evidence type="ECO:0000256" key="1">
    <source>
        <dbReference type="PROSITE-ProRule" id="PRU00266"/>
    </source>
</evidence>
<dbReference type="CDD" id="cd00048">
    <property type="entry name" value="DSRM_SF"/>
    <property type="match status" value="1"/>
</dbReference>
<organism evidence="4 5">
    <name type="scientific">Cladonia borealis</name>
    <dbReference type="NCBI Taxonomy" id="184061"/>
    <lineage>
        <taxon>Eukaryota</taxon>
        <taxon>Fungi</taxon>
        <taxon>Dikarya</taxon>
        <taxon>Ascomycota</taxon>
        <taxon>Pezizomycotina</taxon>
        <taxon>Lecanoromycetes</taxon>
        <taxon>OSLEUM clade</taxon>
        <taxon>Lecanoromycetidae</taxon>
        <taxon>Lecanorales</taxon>
        <taxon>Lecanorineae</taxon>
        <taxon>Cladoniaceae</taxon>
        <taxon>Cladonia</taxon>
    </lineage>
</organism>
<comment type="caution">
    <text evidence="4">The sequence shown here is derived from an EMBL/GenBank/DDBJ whole genome shotgun (WGS) entry which is preliminary data.</text>
</comment>
<dbReference type="Proteomes" id="UP001166286">
    <property type="component" value="Unassembled WGS sequence"/>
</dbReference>
<evidence type="ECO:0000313" key="5">
    <source>
        <dbReference type="Proteomes" id="UP001166286"/>
    </source>
</evidence>
<dbReference type="AlphaFoldDB" id="A0AA39R3F1"/>
<proteinExistence type="predicted"/>
<feature type="compositionally biased region" description="Basic residues" evidence="2">
    <location>
        <begin position="1"/>
        <end position="16"/>
    </location>
</feature>
<protein>
    <recommendedName>
        <fullName evidence="3">DRBM domain-containing protein</fullName>
    </recommendedName>
</protein>
<dbReference type="Gene3D" id="3.30.160.20">
    <property type="match status" value="1"/>
</dbReference>
<feature type="region of interest" description="Disordered" evidence="2">
    <location>
        <begin position="1"/>
        <end position="57"/>
    </location>
</feature>
<evidence type="ECO:0000259" key="3">
    <source>
        <dbReference type="PROSITE" id="PS50137"/>
    </source>
</evidence>
<keyword evidence="1" id="KW-0694">RNA-binding</keyword>
<evidence type="ECO:0000313" key="4">
    <source>
        <dbReference type="EMBL" id="KAK0514172.1"/>
    </source>
</evidence>
<dbReference type="PROSITE" id="PS50137">
    <property type="entry name" value="DS_RBD"/>
    <property type="match status" value="1"/>
</dbReference>